<keyword evidence="4" id="KW-1185">Reference proteome</keyword>
<feature type="domain" description="DUF3806" evidence="2">
    <location>
        <begin position="59"/>
        <end position="141"/>
    </location>
</feature>
<protein>
    <submittedName>
        <fullName evidence="3">DUF3806 domain-containing protein</fullName>
    </submittedName>
</protein>
<dbReference type="AlphaFoldDB" id="A0A6M2BQK4"/>
<dbReference type="Proteomes" id="UP000472676">
    <property type="component" value="Unassembled WGS sequence"/>
</dbReference>
<evidence type="ECO:0000313" key="4">
    <source>
        <dbReference type="Proteomes" id="UP000472676"/>
    </source>
</evidence>
<dbReference type="EMBL" id="JAAMOW010000004">
    <property type="protein sequence ID" value="NGY04738.1"/>
    <property type="molecule type" value="Genomic_DNA"/>
</dbReference>
<feature type="chain" id="PRO_5026941187" evidence="1">
    <location>
        <begin position="19"/>
        <end position="162"/>
    </location>
</feature>
<gene>
    <name evidence="3" type="ORF">G7Y85_08175</name>
</gene>
<dbReference type="Pfam" id="PF12713">
    <property type="entry name" value="DUF3806"/>
    <property type="match status" value="1"/>
</dbReference>
<evidence type="ECO:0000259" key="2">
    <source>
        <dbReference type="Pfam" id="PF12713"/>
    </source>
</evidence>
<comment type="caution">
    <text evidence="3">The sequence shown here is derived from an EMBL/GenBank/DDBJ whole genome shotgun (WGS) entry which is preliminary data.</text>
</comment>
<keyword evidence="1" id="KW-0732">Signal</keyword>
<name>A0A6M2BQK4_9GAMM</name>
<dbReference type="Gene3D" id="1.20.120.1090">
    <property type="match status" value="1"/>
</dbReference>
<feature type="signal peptide" evidence="1">
    <location>
        <begin position="1"/>
        <end position="18"/>
    </location>
</feature>
<evidence type="ECO:0000313" key="3">
    <source>
        <dbReference type="EMBL" id="NGY04738.1"/>
    </source>
</evidence>
<accession>A0A6M2BQK4</accession>
<organism evidence="3 4">
    <name type="scientific">Solimonas terrae</name>
    <dbReference type="NCBI Taxonomy" id="1396819"/>
    <lineage>
        <taxon>Bacteria</taxon>
        <taxon>Pseudomonadati</taxon>
        <taxon>Pseudomonadota</taxon>
        <taxon>Gammaproteobacteria</taxon>
        <taxon>Nevskiales</taxon>
        <taxon>Nevskiaceae</taxon>
        <taxon>Solimonas</taxon>
    </lineage>
</organism>
<dbReference type="InterPro" id="IPR024266">
    <property type="entry name" value="DUF3806"/>
</dbReference>
<proteinExistence type="predicted"/>
<evidence type="ECO:0000256" key="1">
    <source>
        <dbReference type="SAM" id="SignalP"/>
    </source>
</evidence>
<dbReference type="RefSeq" id="WP_166254726.1">
    <property type="nucleotide sequence ID" value="NZ_JAAMOW010000004.1"/>
</dbReference>
<reference evidence="3 4" key="1">
    <citation type="journal article" date="2014" name="Int. J. Syst. Evol. Microbiol.">
        <title>Solimonas terrae sp. nov., isolated from soil.</title>
        <authorList>
            <person name="Kim S.J."/>
            <person name="Moon J.Y."/>
            <person name="Weon H.Y."/>
            <person name="Ahn J.H."/>
            <person name="Chen W.M."/>
            <person name="Kwon S.W."/>
        </authorList>
    </citation>
    <scope>NUCLEOTIDE SEQUENCE [LARGE SCALE GENOMIC DNA]</scope>
    <source>
        <strain evidence="3 4">KIS83-12</strain>
    </source>
</reference>
<sequence length="162" mass="17706">MKTVLLVILALFSAGAFAVEPIYSELDAEWSSDLAAKRAFVAALAEKHYGYRLSGTAKDLPVLQRIVDENLVSHENTADLQALGVVFGDATAADINAEWKQVKDEYGENPVLKIRGKRAAIGALTIISKRIEDQGTVNVIMLHDNLVRDVKRLSSEFGVDSH</sequence>